<dbReference type="GO" id="GO:0071039">
    <property type="term" value="P:nuclear polyadenylation-dependent CUT catabolic process"/>
    <property type="evidence" value="ECO:0007669"/>
    <property type="project" value="TreeGrafter"/>
</dbReference>
<keyword evidence="4" id="KW-0378">Hydrolase</keyword>
<dbReference type="GO" id="GO:0071044">
    <property type="term" value="P:histone mRNA catabolic process"/>
    <property type="evidence" value="ECO:0007669"/>
    <property type="project" value="TreeGrafter"/>
</dbReference>
<dbReference type="AlphaFoldDB" id="A0AAF0J366"/>
<dbReference type="GO" id="GO:0005730">
    <property type="term" value="C:nucleolus"/>
    <property type="evidence" value="ECO:0007669"/>
    <property type="project" value="TreeGrafter"/>
</dbReference>
<dbReference type="InterPro" id="IPR012337">
    <property type="entry name" value="RNaseH-like_sf"/>
</dbReference>
<dbReference type="PANTHER" id="PTHR12124:SF47">
    <property type="entry name" value="EXOSOME COMPONENT 10"/>
    <property type="match status" value="1"/>
</dbReference>
<name>A0AAF0J366_9BASI</name>
<dbReference type="GO" id="GO:0071051">
    <property type="term" value="P:poly(A)-dependent snoRNA 3'-end processing"/>
    <property type="evidence" value="ECO:0007669"/>
    <property type="project" value="TreeGrafter"/>
</dbReference>
<dbReference type="SMART" id="SM00341">
    <property type="entry name" value="HRDC"/>
    <property type="match status" value="1"/>
</dbReference>
<evidence type="ECO:0000259" key="10">
    <source>
        <dbReference type="PROSITE" id="PS50967"/>
    </source>
</evidence>
<dbReference type="GO" id="GO:0071038">
    <property type="term" value="P:TRAMP-dependent tRNA surveillance pathway"/>
    <property type="evidence" value="ECO:0007669"/>
    <property type="project" value="TreeGrafter"/>
</dbReference>
<keyword evidence="3" id="KW-0540">Nuclease</keyword>
<dbReference type="PROSITE" id="PS50967">
    <property type="entry name" value="HRDC"/>
    <property type="match status" value="1"/>
</dbReference>
<keyword evidence="5" id="KW-0271">Exosome</keyword>
<evidence type="ECO:0000256" key="4">
    <source>
        <dbReference type="ARBA" id="ARBA00022801"/>
    </source>
</evidence>
<accession>A0AAF0J366</accession>
<protein>
    <submittedName>
        <fullName evidence="11">Exosome nuclease subunit</fullName>
    </submittedName>
</protein>
<dbReference type="GO" id="GO:0071037">
    <property type="term" value="P:nuclear polyadenylation-dependent snRNA catabolic process"/>
    <property type="evidence" value="ECO:0007669"/>
    <property type="project" value="TreeGrafter"/>
</dbReference>
<dbReference type="InterPro" id="IPR002121">
    <property type="entry name" value="HRDC_dom"/>
</dbReference>
<dbReference type="Pfam" id="PF00570">
    <property type="entry name" value="HRDC"/>
    <property type="match status" value="1"/>
</dbReference>
<dbReference type="GO" id="GO:0071035">
    <property type="term" value="P:nuclear polyadenylation-dependent rRNA catabolic process"/>
    <property type="evidence" value="ECO:0007669"/>
    <property type="project" value="TreeGrafter"/>
</dbReference>
<dbReference type="PANTHER" id="PTHR12124">
    <property type="entry name" value="POLYMYOSITIS/SCLERODERMA AUTOANTIGEN-RELATED"/>
    <property type="match status" value="1"/>
</dbReference>
<feature type="region of interest" description="Disordered" evidence="9">
    <location>
        <begin position="138"/>
        <end position="173"/>
    </location>
</feature>
<comment type="subcellular location">
    <subcellularLocation>
        <location evidence="1">Nucleus</location>
    </subcellularLocation>
</comment>
<evidence type="ECO:0000256" key="8">
    <source>
        <dbReference type="ARBA" id="ARBA00043957"/>
    </source>
</evidence>
<dbReference type="GO" id="GO:0000175">
    <property type="term" value="F:3'-5'-RNA exonuclease activity"/>
    <property type="evidence" value="ECO:0007669"/>
    <property type="project" value="InterPro"/>
</dbReference>
<dbReference type="InterPro" id="IPR010997">
    <property type="entry name" value="HRDC-like_sf"/>
</dbReference>
<dbReference type="InterPro" id="IPR045092">
    <property type="entry name" value="Rrp6-like"/>
</dbReference>
<dbReference type="SUPFAM" id="SSF47819">
    <property type="entry name" value="HRDC-like"/>
    <property type="match status" value="1"/>
</dbReference>
<evidence type="ECO:0000256" key="5">
    <source>
        <dbReference type="ARBA" id="ARBA00022835"/>
    </source>
</evidence>
<dbReference type="GO" id="GO:0000467">
    <property type="term" value="P:exonucleolytic trimming to generate mature 3'-end of 5.8S rRNA from tricistronic rRNA transcript (SSU-rRNA, 5.8S rRNA, LSU-rRNA)"/>
    <property type="evidence" value="ECO:0007669"/>
    <property type="project" value="InterPro"/>
</dbReference>
<dbReference type="EMBL" id="CP119896">
    <property type="protein sequence ID" value="WFD27816.1"/>
    <property type="molecule type" value="Genomic_DNA"/>
</dbReference>
<dbReference type="Pfam" id="PF08066">
    <property type="entry name" value="PMC2NT"/>
    <property type="match status" value="1"/>
</dbReference>
<keyword evidence="2" id="KW-0698">rRNA processing</keyword>
<dbReference type="Gene3D" id="1.10.150.80">
    <property type="entry name" value="HRDC domain"/>
    <property type="match status" value="1"/>
</dbReference>
<keyword evidence="7" id="KW-0539">Nucleus</keyword>
<dbReference type="Proteomes" id="UP001213623">
    <property type="component" value="Chromosome 5"/>
</dbReference>
<keyword evidence="12" id="KW-1185">Reference proteome</keyword>
<proteinExistence type="inferred from homology"/>
<feature type="region of interest" description="Disordered" evidence="9">
    <location>
        <begin position="686"/>
        <end position="823"/>
    </location>
</feature>
<evidence type="ECO:0000313" key="12">
    <source>
        <dbReference type="Proteomes" id="UP001213623"/>
    </source>
</evidence>
<dbReference type="SUPFAM" id="SSF53098">
    <property type="entry name" value="Ribonuclease H-like"/>
    <property type="match status" value="1"/>
</dbReference>
<gene>
    <name evidence="11" type="primary">RRP6</name>
    <name evidence="11" type="ORF">MNAN1_002821</name>
</gene>
<dbReference type="InterPro" id="IPR036397">
    <property type="entry name" value="RNaseH_sf"/>
</dbReference>
<dbReference type="InterPro" id="IPR012588">
    <property type="entry name" value="Exosome-assoc_fac_Rrp6_N"/>
</dbReference>
<feature type="compositionally biased region" description="Basic and acidic residues" evidence="9">
    <location>
        <begin position="699"/>
        <end position="708"/>
    </location>
</feature>
<evidence type="ECO:0000256" key="2">
    <source>
        <dbReference type="ARBA" id="ARBA00022552"/>
    </source>
</evidence>
<evidence type="ECO:0000256" key="1">
    <source>
        <dbReference type="ARBA" id="ARBA00004123"/>
    </source>
</evidence>
<evidence type="ECO:0000256" key="9">
    <source>
        <dbReference type="SAM" id="MobiDB-lite"/>
    </source>
</evidence>
<dbReference type="GO" id="GO:0000176">
    <property type="term" value="C:nuclear exosome (RNase complex)"/>
    <property type="evidence" value="ECO:0007669"/>
    <property type="project" value="InterPro"/>
</dbReference>
<reference evidence="11" key="1">
    <citation type="submission" date="2023-03" db="EMBL/GenBank/DDBJ databases">
        <title>Mating type loci evolution in Malassezia.</title>
        <authorList>
            <person name="Coelho M.A."/>
        </authorList>
    </citation>
    <scope>NUCLEOTIDE SEQUENCE</scope>
    <source>
        <strain evidence="11">CBS 9557</strain>
    </source>
</reference>
<dbReference type="GO" id="GO:0071040">
    <property type="term" value="P:nuclear polyadenylation-dependent antisense transcript catabolic process"/>
    <property type="evidence" value="ECO:0007669"/>
    <property type="project" value="TreeGrafter"/>
</dbReference>
<dbReference type="InterPro" id="IPR002562">
    <property type="entry name" value="3'-5'_exonuclease_dom"/>
</dbReference>
<dbReference type="GO" id="GO:0071036">
    <property type="term" value="P:nuclear polyadenylation-dependent snoRNA catabolic process"/>
    <property type="evidence" value="ECO:0007669"/>
    <property type="project" value="TreeGrafter"/>
</dbReference>
<evidence type="ECO:0000256" key="3">
    <source>
        <dbReference type="ARBA" id="ARBA00022722"/>
    </source>
</evidence>
<evidence type="ECO:0000313" key="11">
    <source>
        <dbReference type="EMBL" id="WFD27816.1"/>
    </source>
</evidence>
<dbReference type="SMART" id="SM00474">
    <property type="entry name" value="35EXOc"/>
    <property type="match status" value="1"/>
</dbReference>
<dbReference type="InterPro" id="IPR044876">
    <property type="entry name" value="HRDC_dom_sf"/>
</dbReference>
<comment type="similarity">
    <text evidence="8">Belongs to the exosome component 10/RRP6 family.</text>
</comment>
<dbReference type="Pfam" id="PF01612">
    <property type="entry name" value="DNA_pol_A_exo1"/>
    <property type="match status" value="1"/>
</dbReference>
<organism evidence="11 12">
    <name type="scientific">Malassezia nana</name>
    <dbReference type="NCBI Taxonomy" id="180528"/>
    <lineage>
        <taxon>Eukaryota</taxon>
        <taxon>Fungi</taxon>
        <taxon>Dikarya</taxon>
        <taxon>Basidiomycota</taxon>
        <taxon>Ustilaginomycotina</taxon>
        <taxon>Malasseziomycetes</taxon>
        <taxon>Malasseziales</taxon>
        <taxon>Malasseziaceae</taxon>
        <taxon>Malassezia</taxon>
    </lineage>
</organism>
<dbReference type="CDD" id="cd06147">
    <property type="entry name" value="Rrp6p_like_exo"/>
    <property type="match status" value="1"/>
</dbReference>
<dbReference type="InterPro" id="IPR049559">
    <property type="entry name" value="Rrp6p-like_exo"/>
</dbReference>
<evidence type="ECO:0000256" key="6">
    <source>
        <dbReference type="ARBA" id="ARBA00022839"/>
    </source>
</evidence>
<feature type="compositionally biased region" description="Polar residues" evidence="9">
    <location>
        <begin position="804"/>
        <end position="823"/>
    </location>
</feature>
<dbReference type="GO" id="GO:0000166">
    <property type="term" value="F:nucleotide binding"/>
    <property type="evidence" value="ECO:0007669"/>
    <property type="project" value="InterPro"/>
</dbReference>
<evidence type="ECO:0000256" key="7">
    <source>
        <dbReference type="ARBA" id="ARBA00023242"/>
    </source>
</evidence>
<keyword evidence="6" id="KW-0269">Exonuclease</keyword>
<sequence length="823" mass="90890">MEERLQEVSRALGAATQTAALLPDATDLDFHVSIDPTFKHALERVTNGLHTLIHRMSEWVDAPLDVASMDSMLQPNRFSATVGDAVDRLLEQTDTYLDEYAGRRPAAIGAPPAAEAGTSIPPKGKLPRHLLQANIPRPQDKFTTRPDNSADTPWNRPLRRGKPHAQVPLGYRDPSWGIHDGSRVVGQYGVEGDPRLNPYYVEIQQTAAPLHALRPPAPCMPEPLDMRVPDSSAPCPFEWVDTQAKLEALSAHLEEERVQEIAVDLEHHSLRTYAGMVSLMQISTRWGDWVVDTLVDEVREHAEMLNTSFTHPAKVLVLHGADHDVLWLQRDLGLYVTNLFDTFHASKQLNFGANSLAYLLLRYLDFEADKRFQMADWRIRPLPNEMLFYARSDTHSLLYVYDRLREELLAQGGPHAVKEVFERSKATASKVYAKEAWDPVGDTRSGWRTLWLKMGGDLARASQDALPGSPMGREERLVRCLHQWRDTIAREEDESPHYVMPPQVLVGLAFRPPSTVPEAAARIPKNLAVVHRHLDELVRAVAHEQAAYQSEAQKRVQDASGDAWLGDEEDVGEAVEKQPSCWHPAEVPDAVRLGRLDAAGPPADVRVWEQPAPPTVLGGARLFRGLQTSAMTPAKPAATKKRASLFDRAVPGDKPVESTLQRIRAECAQWLGGLLGQGFGGTAQKTEALQSPTPTMDAPEARAPKAEAEATAPQADTSEAATKRKSSPAPQLDASDEEDVILPVAKYPKHQPGPRAPRATPAASVPEFDYTGTTSVLSAPRAPSKNSMLHRKAKPLERGRTVRSKSTMRSGQRSGTFSTGKRQ</sequence>
<dbReference type="GO" id="GO:0003727">
    <property type="term" value="F:single-stranded RNA binding"/>
    <property type="evidence" value="ECO:0007669"/>
    <property type="project" value="TreeGrafter"/>
</dbReference>
<dbReference type="Gene3D" id="3.30.420.10">
    <property type="entry name" value="Ribonuclease H-like superfamily/Ribonuclease H"/>
    <property type="match status" value="1"/>
</dbReference>
<feature type="domain" description="HRDC" evidence="10">
    <location>
        <begin position="471"/>
        <end position="551"/>
    </location>
</feature>